<keyword evidence="4" id="KW-0449">Lipoprotein</keyword>
<dbReference type="Proteomes" id="UP000245362">
    <property type="component" value="Unassembled WGS sequence"/>
</dbReference>
<keyword evidence="4" id="KW-0564">Palmitate</keyword>
<evidence type="ECO:0000256" key="4">
    <source>
        <dbReference type="HAMAP-Rule" id="MF_02071"/>
    </source>
</evidence>
<comment type="subcellular location">
    <subcellularLocation>
        <location evidence="4">Cell membrane</location>
        <topology evidence="4">Lipid-anchor</topology>
    </subcellularLocation>
</comment>
<dbReference type="InterPro" id="IPR034718">
    <property type="entry name" value="RlpA"/>
</dbReference>
<dbReference type="Gene3D" id="3.30.70.1070">
    <property type="entry name" value="Sporulation related repeat"/>
    <property type="match status" value="1"/>
</dbReference>
<dbReference type="InterPro" id="IPR009009">
    <property type="entry name" value="RlpA-like_DPBB"/>
</dbReference>
<dbReference type="EC" id="4.2.2.-" evidence="4"/>
<proteinExistence type="inferred from homology"/>
<dbReference type="InterPro" id="IPR036680">
    <property type="entry name" value="SPOR-like_sf"/>
</dbReference>
<dbReference type="SUPFAM" id="SSF50685">
    <property type="entry name" value="Barwin-like endoglucanases"/>
    <property type="match status" value="1"/>
</dbReference>
<evidence type="ECO:0000256" key="5">
    <source>
        <dbReference type="RuleBase" id="RU003495"/>
    </source>
</evidence>
<dbReference type="PROSITE" id="PS51724">
    <property type="entry name" value="SPOR"/>
    <property type="match status" value="1"/>
</dbReference>
<comment type="function">
    <text evidence="4">Lytic transglycosylase with a strong preference for naked glycan strands that lack stem peptides.</text>
</comment>
<dbReference type="PROSITE" id="PS51257">
    <property type="entry name" value="PROKAR_LIPOPROTEIN"/>
    <property type="match status" value="1"/>
</dbReference>
<evidence type="ECO:0000256" key="3">
    <source>
        <dbReference type="ARBA" id="ARBA00023316"/>
    </source>
</evidence>
<keyword evidence="4" id="KW-1003">Cell membrane</keyword>
<evidence type="ECO:0000256" key="1">
    <source>
        <dbReference type="ARBA" id="ARBA00022729"/>
    </source>
</evidence>
<dbReference type="Gene3D" id="2.40.40.10">
    <property type="entry name" value="RlpA-like domain"/>
    <property type="match status" value="1"/>
</dbReference>
<protein>
    <recommendedName>
        <fullName evidence="4">Endolytic peptidoglycan transglycosylase RlpA</fullName>
        <ecNumber evidence="4">4.2.2.-</ecNumber>
    </recommendedName>
</protein>
<dbReference type="GO" id="GO:0005886">
    <property type="term" value="C:plasma membrane"/>
    <property type="evidence" value="ECO:0007669"/>
    <property type="project" value="UniProtKB-SubCell"/>
</dbReference>
<dbReference type="SUPFAM" id="SSF110997">
    <property type="entry name" value="Sporulation related repeat"/>
    <property type="match status" value="1"/>
</dbReference>
<dbReference type="InterPro" id="IPR036908">
    <property type="entry name" value="RlpA-like_sf"/>
</dbReference>
<dbReference type="EMBL" id="QFWT01000001">
    <property type="protein sequence ID" value="PWI35182.1"/>
    <property type="molecule type" value="Genomic_DNA"/>
</dbReference>
<comment type="similarity">
    <text evidence="4 5">Belongs to the RlpA family.</text>
</comment>
<evidence type="ECO:0000256" key="2">
    <source>
        <dbReference type="ARBA" id="ARBA00023239"/>
    </source>
</evidence>
<keyword evidence="8" id="KW-1185">Reference proteome</keyword>
<comment type="caution">
    <text evidence="7">The sequence shown here is derived from an EMBL/GenBank/DDBJ whole genome shotgun (WGS) entry which is preliminary data.</text>
</comment>
<keyword evidence="4" id="KW-0472">Membrane</keyword>
<feature type="domain" description="SPOR" evidence="6">
    <location>
        <begin position="190"/>
        <end position="266"/>
    </location>
</feature>
<dbReference type="GO" id="GO:0000270">
    <property type="term" value="P:peptidoglycan metabolic process"/>
    <property type="evidence" value="ECO:0007669"/>
    <property type="project" value="UniProtKB-UniRule"/>
</dbReference>
<dbReference type="FunFam" id="2.40.40.10:FF:000003">
    <property type="entry name" value="Endolytic peptidoglycan transglycosylase RlpA"/>
    <property type="match status" value="1"/>
</dbReference>
<dbReference type="HAMAP" id="MF_02071">
    <property type="entry name" value="RlpA"/>
    <property type="match status" value="1"/>
</dbReference>
<evidence type="ECO:0000259" key="6">
    <source>
        <dbReference type="PROSITE" id="PS51724"/>
    </source>
</evidence>
<dbReference type="AlphaFoldDB" id="A0A2U3BEK6"/>
<dbReference type="GO" id="GO:0008932">
    <property type="term" value="F:lytic endotransglycosylase activity"/>
    <property type="evidence" value="ECO:0007669"/>
    <property type="project" value="UniProtKB-UniRule"/>
</dbReference>
<evidence type="ECO:0000313" key="8">
    <source>
        <dbReference type="Proteomes" id="UP000245362"/>
    </source>
</evidence>
<dbReference type="RefSeq" id="WP_109318334.1">
    <property type="nucleotide sequence ID" value="NZ_QFWT01000001.1"/>
</dbReference>
<dbReference type="InterPro" id="IPR012997">
    <property type="entry name" value="RplA"/>
</dbReference>
<dbReference type="PANTHER" id="PTHR34183">
    <property type="entry name" value="ENDOLYTIC PEPTIDOGLYCAN TRANSGLYCOSYLASE RLPA"/>
    <property type="match status" value="1"/>
</dbReference>
<sequence>MKKPIVLLILGILAGCSNNNGSRYTLSDDTGPDAPIRLEHIEDAHPKYEPYSLGGNKDYRLRGESYQIIRSPEGFKQKGTASWYGKKFHGHQTSNGEIYDMYSMTAAHKTLPIPSYVKVTNLDNGKVTIVRVNDRGPFHDGRIIDLSYAAAHKLGVIKTGTANVELEYIPVKPEQISTKLIDNKEKISSTNTQHNFMIQVASSQNAQSTRTLAQKLSQTFSVETFVETLEGKFRVILGPFENYTNTQQILEQVKTQGYPGAFIRKVQ</sequence>
<dbReference type="Pfam" id="PF03330">
    <property type="entry name" value="DPBB_1"/>
    <property type="match status" value="1"/>
</dbReference>
<dbReference type="NCBIfam" id="TIGR00413">
    <property type="entry name" value="rlpA"/>
    <property type="match status" value="1"/>
</dbReference>
<keyword evidence="2 4" id="KW-0456">Lyase</keyword>
<evidence type="ECO:0000313" key="7">
    <source>
        <dbReference type="EMBL" id="PWI35182.1"/>
    </source>
</evidence>
<dbReference type="GO" id="GO:0009279">
    <property type="term" value="C:cell outer membrane"/>
    <property type="evidence" value="ECO:0007669"/>
    <property type="project" value="TreeGrafter"/>
</dbReference>
<dbReference type="CDD" id="cd22268">
    <property type="entry name" value="DPBB_RlpA-like"/>
    <property type="match status" value="1"/>
</dbReference>
<accession>A0A2U3BEK6</accession>
<dbReference type="Pfam" id="PF05036">
    <property type="entry name" value="SPOR"/>
    <property type="match status" value="1"/>
</dbReference>
<keyword evidence="1" id="KW-0732">Signal</keyword>
<dbReference type="InterPro" id="IPR007730">
    <property type="entry name" value="SPOR-like_dom"/>
</dbReference>
<name>A0A2U3BEK6_9VIBR</name>
<dbReference type="PANTHER" id="PTHR34183:SF1">
    <property type="entry name" value="ENDOLYTIC PEPTIDOGLYCAN TRANSGLYCOSYLASE RLPA"/>
    <property type="match status" value="1"/>
</dbReference>
<dbReference type="GO" id="GO:0042834">
    <property type="term" value="F:peptidoglycan binding"/>
    <property type="evidence" value="ECO:0007669"/>
    <property type="project" value="InterPro"/>
</dbReference>
<organism evidence="7 8">
    <name type="scientific">Vibrio albus</name>
    <dbReference type="NCBI Taxonomy" id="2200953"/>
    <lineage>
        <taxon>Bacteria</taxon>
        <taxon>Pseudomonadati</taxon>
        <taxon>Pseudomonadota</taxon>
        <taxon>Gammaproteobacteria</taxon>
        <taxon>Vibrionales</taxon>
        <taxon>Vibrionaceae</taxon>
        <taxon>Vibrio</taxon>
    </lineage>
</organism>
<keyword evidence="3 4" id="KW-0961">Cell wall biogenesis/degradation</keyword>
<gene>
    <name evidence="4" type="primary">rlpA</name>
    <name evidence="7" type="ORF">DI392_02640</name>
</gene>
<dbReference type="GO" id="GO:0071555">
    <property type="term" value="P:cell wall organization"/>
    <property type="evidence" value="ECO:0007669"/>
    <property type="project" value="UniProtKB-KW"/>
</dbReference>
<dbReference type="OrthoDB" id="9779128at2"/>
<reference evidence="7 8" key="1">
    <citation type="submission" date="2018-05" db="EMBL/GenBank/DDBJ databases">
        <title>Vibrio limimaris sp. nov., isolated from marine sediment.</title>
        <authorList>
            <person name="Li C.-M."/>
        </authorList>
    </citation>
    <scope>NUCLEOTIDE SEQUENCE [LARGE SCALE GENOMIC DNA]</scope>
    <source>
        <strain evidence="7 8">E4404</strain>
    </source>
</reference>